<dbReference type="PANTHER" id="PTHR30441">
    <property type="entry name" value="DUF748 DOMAIN-CONTAINING PROTEIN"/>
    <property type="match status" value="1"/>
</dbReference>
<dbReference type="Proteomes" id="UP000006087">
    <property type="component" value="Unassembled WGS sequence"/>
</dbReference>
<dbReference type="Pfam" id="PF05170">
    <property type="entry name" value="AsmA"/>
    <property type="match status" value="1"/>
</dbReference>
<proteinExistence type="predicted"/>
<dbReference type="AlphaFoldDB" id="K1IRS6"/>
<keyword evidence="1" id="KW-1133">Transmembrane helix</keyword>
<dbReference type="PATRIC" id="fig|1073383.3.peg.1629"/>
<keyword evidence="1" id="KW-0472">Membrane</keyword>
<feature type="domain" description="AsmA" evidence="2">
    <location>
        <begin position="42"/>
        <end position="643"/>
    </location>
</feature>
<dbReference type="InterPro" id="IPR052894">
    <property type="entry name" value="AsmA-related"/>
</dbReference>
<gene>
    <name evidence="3" type="ORF">HMPREF1168_01611</name>
</gene>
<keyword evidence="1" id="KW-0812">Transmembrane</keyword>
<evidence type="ECO:0000256" key="1">
    <source>
        <dbReference type="SAM" id="Phobius"/>
    </source>
</evidence>
<dbReference type="GO" id="GO:0090313">
    <property type="term" value="P:regulation of protein targeting to membrane"/>
    <property type="evidence" value="ECO:0007669"/>
    <property type="project" value="TreeGrafter"/>
</dbReference>
<evidence type="ECO:0000259" key="2">
    <source>
        <dbReference type="Pfam" id="PF05170"/>
    </source>
</evidence>
<sequence>MGIGSDYPCLILVRFCPADAIRQTVSGIVSSGSGFKEHIVKKIVLILLGIAVAALLAIVTLISLIDPNQFKPQLAEQVRKSTGRELVMAGEIDWRFWPSLGLSLEKVALRNPAGFAEPDLVRFEQGEASVALLPLLSHRLEIGKVTLSGAHLFIQTKADGSSNLSGLIKDATADASAPVVPATPAPTADSKPWQISLQGVALSQASALVQDDRRGTSLRLDQLDLDMGQLATGQWVPVTLAAKGSADKLAFDVKGQTQIKLAQEVMASELKDLSLSGSLSDPSLQLDSFSIKGDRLALGEWSNLTLALKGAKVEGQQALLAGSLEGTLKGRLDKEMKLAELSDVLLTAALEGDALPRPQMKLKLAGFARAELDKQLITLSKLVMSADEALLSGDGTVQLGAVPAISFDLKGEKLDLDKWLAKSVPTTPAQAKEDKPAAGVASTAASGNKAVTGKSEALSAVEPDLGVLKWMDLDGRLQLGSLRLKGLDLGAVDLQVALAKGLLTLKQFSATVAGGQVSANGVLDARQQPATYKVHKQVAGVNIRPLLQTLAQSDLLEGKGDLDVQVQGRGLSALALRNGMQGKVTLKLSDGALHGINLPEMIREARATLSGKGAEQVKEARKTDFSALTASFQIADGIARSNDIQLFAPALRVKGEGQTALVPESLDFLFLTSIVESSKGQGGKDVDELKEITIPVRIGGHWQAPSYKLDVKALLSNNKLLEDKARKEAERGLKKLLGDKADNEAVKGVADQLLKGLFK</sequence>
<organism evidence="3 4">
    <name type="scientific">Aeromonas veronii AMC34</name>
    <dbReference type="NCBI Taxonomy" id="1073383"/>
    <lineage>
        <taxon>Bacteria</taxon>
        <taxon>Pseudomonadati</taxon>
        <taxon>Pseudomonadota</taxon>
        <taxon>Gammaproteobacteria</taxon>
        <taxon>Aeromonadales</taxon>
        <taxon>Aeromonadaceae</taxon>
        <taxon>Aeromonas</taxon>
    </lineage>
</organism>
<feature type="transmembrane region" description="Helical" evidence="1">
    <location>
        <begin position="43"/>
        <end position="65"/>
    </location>
</feature>
<name>K1IRS6_AERVE</name>
<evidence type="ECO:0000313" key="4">
    <source>
        <dbReference type="Proteomes" id="UP000006087"/>
    </source>
</evidence>
<dbReference type="GO" id="GO:0005886">
    <property type="term" value="C:plasma membrane"/>
    <property type="evidence" value="ECO:0007669"/>
    <property type="project" value="TreeGrafter"/>
</dbReference>
<evidence type="ECO:0000313" key="3">
    <source>
        <dbReference type="EMBL" id="EKB20806.1"/>
    </source>
</evidence>
<dbReference type="PANTHER" id="PTHR30441:SF4">
    <property type="entry name" value="PROTEIN ASMA"/>
    <property type="match status" value="1"/>
</dbReference>
<dbReference type="EMBL" id="AGWU01000016">
    <property type="protein sequence ID" value="EKB20806.1"/>
    <property type="molecule type" value="Genomic_DNA"/>
</dbReference>
<dbReference type="HOGENOM" id="CLU_012870_0_1_6"/>
<protein>
    <recommendedName>
        <fullName evidence="2">AsmA domain-containing protein</fullName>
    </recommendedName>
</protein>
<dbReference type="InterPro" id="IPR007844">
    <property type="entry name" value="AsmA"/>
</dbReference>
<reference evidence="3 4" key="1">
    <citation type="submission" date="2012-06" db="EMBL/GenBank/DDBJ databases">
        <title>The Genome Sequence of Aeromonas veronii AMC34.</title>
        <authorList>
            <consortium name="The Broad Institute Genome Sequencing Platform"/>
            <person name="Earl A."/>
            <person name="Ward D."/>
            <person name="Feldgarden M."/>
            <person name="Gevers D."/>
            <person name="Graf J."/>
            <person name="Tomasi A."/>
            <person name="Horneman A."/>
            <person name="Walker B."/>
            <person name="Young S.K."/>
            <person name="Zeng Q."/>
            <person name="Gargeya S."/>
            <person name="Fitzgerald M."/>
            <person name="Haas B."/>
            <person name="Abouelleil A."/>
            <person name="Alvarado L."/>
            <person name="Arachchi H.M."/>
            <person name="Berlin A.M."/>
            <person name="Chapman S.B."/>
            <person name="Goldberg J."/>
            <person name="Griggs A."/>
            <person name="Gujja S."/>
            <person name="Hansen M."/>
            <person name="Howarth C."/>
            <person name="Imamovic A."/>
            <person name="Larimer J."/>
            <person name="McCowan C."/>
            <person name="Montmayeur A."/>
            <person name="Murphy C."/>
            <person name="Neiman D."/>
            <person name="Pearson M."/>
            <person name="Priest M."/>
            <person name="Roberts A."/>
            <person name="Saif S."/>
            <person name="Shea T."/>
            <person name="Sisk P."/>
            <person name="Sykes S."/>
            <person name="Wortman J."/>
            <person name="Nusbaum C."/>
            <person name="Birren B."/>
        </authorList>
    </citation>
    <scope>NUCLEOTIDE SEQUENCE [LARGE SCALE GENOMIC DNA]</scope>
    <source>
        <strain evidence="3 4">AMC34</strain>
    </source>
</reference>
<accession>K1IRS6</accession>
<comment type="caution">
    <text evidence="3">The sequence shown here is derived from an EMBL/GenBank/DDBJ whole genome shotgun (WGS) entry which is preliminary data.</text>
</comment>